<keyword evidence="2" id="KW-0813">Transport</keyword>
<dbReference type="PROSITE" id="PS50893">
    <property type="entry name" value="ABC_TRANSPORTER_2"/>
    <property type="match status" value="1"/>
</dbReference>
<dbReference type="PANTHER" id="PTHR43776:SF7">
    <property type="entry name" value="D,D-DIPEPTIDE TRANSPORT ATP-BINDING PROTEIN DDPF-RELATED"/>
    <property type="match status" value="1"/>
</dbReference>
<dbReference type="PANTHER" id="PTHR43776">
    <property type="entry name" value="TRANSPORT ATP-BINDING PROTEIN"/>
    <property type="match status" value="1"/>
</dbReference>
<dbReference type="RefSeq" id="WP_166152049.1">
    <property type="nucleotide sequence ID" value="NZ_JAAOIW010000006.1"/>
</dbReference>
<dbReference type="Pfam" id="PF08352">
    <property type="entry name" value="oligo_HPY"/>
    <property type="match status" value="1"/>
</dbReference>
<dbReference type="EMBL" id="JAAOIW010000006">
    <property type="protein sequence ID" value="NHN31758.1"/>
    <property type="molecule type" value="Genomic_DNA"/>
</dbReference>
<accession>A0ABX0J820</accession>
<dbReference type="NCBIfam" id="NF008453">
    <property type="entry name" value="PRK11308.1"/>
    <property type="match status" value="1"/>
</dbReference>
<evidence type="ECO:0000313" key="7">
    <source>
        <dbReference type="Proteomes" id="UP001165962"/>
    </source>
</evidence>
<dbReference type="InterPro" id="IPR013563">
    <property type="entry name" value="Oligopep_ABC_C"/>
</dbReference>
<dbReference type="GO" id="GO:0005524">
    <property type="term" value="F:ATP binding"/>
    <property type="evidence" value="ECO:0007669"/>
    <property type="project" value="UniProtKB-KW"/>
</dbReference>
<evidence type="ECO:0000259" key="5">
    <source>
        <dbReference type="PROSITE" id="PS50893"/>
    </source>
</evidence>
<evidence type="ECO:0000256" key="1">
    <source>
        <dbReference type="ARBA" id="ARBA00005417"/>
    </source>
</evidence>
<dbReference type="PROSITE" id="PS00211">
    <property type="entry name" value="ABC_TRANSPORTER_1"/>
    <property type="match status" value="1"/>
</dbReference>
<organism evidence="6 7">
    <name type="scientific">Paenibacillus agricola</name>
    <dbReference type="NCBI Taxonomy" id="2716264"/>
    <lineage>
        <taxon>Bacteria</taxon>
        <taxon>Bacillati</taxon>
        <taxon>Bacillota</taxon>
        <taxon>Bacilli</taxon>
        <taxon>Bacillales</taxon>
        <taxon>Paenibacillaceae</taxon>
        <taxon>Paenibacillus</taxon>
    </lineage>
</organism>
<proteinExistence type="inferred from homology"/>
<gene>
    <name evidence="6" type="ORF">G9U52_18140</name>
</gene>
<dbReference type="SUPFAM" id="SSF52540">
    <property type="entry name" value="P-loop containing nucleoside triphosphate hydrolases"/>
    <property type="match status" value="1"/>
</dbReference>
<evidence type="ECO:0000256" key="2">
    <source>
        <dbReference type="ARBA" id="ARBA00022448"/>
    </source>
</evidence>
<dbReference type="InterPro" id="IPR003439">
    <property type="entry name" value="ABC_transporter-like_ATP-bd"/>
</dbReference>
<keyword evidence="4 6" id="KW-0067">ATP-binding</keyword>
<evidence type="ECO:0000256" key="3">
    <source>
        <dbReference type="ARBA" id="ARBA00022741"/>
    </source>
</evidence>
<keyword evidence="7" id="KW-1185">Reference proteome</keyword>
<name>A0ABX0J820_9BACL</name>
<protein>
    <submittedName>
        <fullName evidence="6">Dipeptide ABC transporter ATP-binding protein</fullName>
    </submittedName>
</protein>
<keyword evidence="3" id="KW-0547">Nucleotide-binding</keyword>
<dbReference type="Gene3D" id="3.40.50.300">
    <property type="entry name" value="P-loop containing nucleotide triphosphate hydrolases"/>
    <property type="match status" value="1"/>
</dbReference>
<dbReference type="NCBIfam" id="TIGR01727">
    <property type="entry name" value="oligo_HPY"/>
    <property type="match status" value="1"/>
</dbReference>
<dbReference type="CDD" id="cd03257">
    <property type="entry name" value="ABC_NikE_OppD_transporters"/>
    <property type="match status" value="1"/>
</dbReference>
<dbReference type="InterPro" id="IPR017871">
    <property type="entry name" value="ABC_transporter-like_CS"/>
</dbReference>
<sequence>MTGTPLLEVKDLQKVFTVGSMMNKKNVQAIRNISFTIYEGETLGLVGESGCGKSTTGRAAIRLIEPTSGTVKFMGQDITKVKEQQLRKIRRDMQMIFQDPYASLNPRMTIEKILMEPYKLQNLYSSQEREERVISLMQEVGLRPEYRRRYPHEFSGGQRQRIGIARALALNPKLIIADEPVSALDVSVQAQVLNLMMDLQDKYKLSYLFISHDLSVVKYICHRIGVMYLGEIVEMGGRDDLYNNPLHPYTQSLLSSIPTVDQDVRLERIILSGDVPSPAAPPSGCSFHPRCPSCMEICKTVKPETIQVGQQVVACHLYP</sequence>
<reference evidence="6" key="1">
    <citation type="submission" date="2020-03" db="EMBL/GenBank/DDBJ databases">
        <title>Draft sequencing of Paenibacilllus sp. S3N08.</title>
        <authorList>
            <person name="Kim D.-U."/>
        </authorList>
    </citation>
    <scope>NUCLEOTIDE SEQUENCE</scope>
    <source>
        <strain evidence="6">S3N08</strain>
    </source>
</reference>
<dbReference type="Proteomes" id="UP001165962">
    <property type="component" value="Unassembled WGS sequence"/>
</dbReference>
<evidence type="ECO:0000256" key="4">
    <source>
        <dbReference type="ARBA" id="ARBA00022840"/>
    </source>
</evidence>
<dbReference type="SMART" id="SM00382">
    <property type="entry name" value="AAA"/>
    <property type="match status" value="1"/>
</dbReference>
<dbReference type="InterPro" id="IPR003593">
    <property type="entry name" value="AAA+_ATPase"/>
</dbReference>
<dbReference type="InterPro" id="IPR050319">
    <property type="entry name" value="ABC_transp_ATP-bind"/>
</dbReference>
<comment type="similarity">
    <text evidence="1">Belongs to the ABC transporter superfamily.</text>
</comment>
<comment type="caution">
    <text evidence="6">The sequence shown here is derived from an EMBL/GenBank/DDBJ whole genome shotgun (WGS) entry which is preliminary data.</text>
</comment>
<dbReference type="InterPro" id="IPR027417">
    <property type="entry name" value="P-loop_NTPase"/>
</dbReference>
<feature type="domain" description="ABC transporter" evidence="5">
    <location>
        <begin position="7"/>
        <end position="254"/>
    </location>
</feature>
<dbReference type="Pfam" id="PF00005">
    <property type="entry name" value="ABC_tran"/>
    <property type="match status" value="1"/>
</dbReference>
<evidence type="ECO:0000313" key="6">
    <source>
        <dbReference type="EMBL" id="NHN31758.1"/>
    </source>
</evidence>